<evidence type="ECO:0000313" key="2">
    <source>
        <dbReference type="EMBL" id="PBK87100.1"/>
    </source>
</evidence>
<evidence type="ECO:0000256" key="1">
    <source>
        <dbReference type="SAM" id="MobiDB-lite"/>
    </source>
</evidence>
<reference evidence="3" key="1">
    <citation type="journal article" date="2017" name="Nat. Ecol. Evol.">
        <title>Genome expansion and lineage-specific genetic innovations in the forest pathogenic fungi Armillaria.</title>
        <authorList>
            <person name="Sipos G."/>
            <person name="Prasanna A.N."/>
            <person name="Walter M.C."/>
            <person name="O'Connor E."/>
            <person name="Balint B."/>
            <person name="Krizsan K."/>
            <person name="Kiss B."/>
            <person name="Hess J."/>
            <person name="Varga T."/>
            <person name="Slot J."/>
            <person name="Riley R."/>
            <person name="Boka B."/>
            <person name="Rigling D."/>
            <person name="Barry K."/>
            <person name="Lee J."/>
            <person name="Mihaltcheva S."/>
            <person name="LaButti K."/>
            <person name="Lipzen A."/>
            <person name="Waldron R."/>
            <person name="Moloney N.M."/>
            <person name="Sperisen C."/>
            <person name="Kredics L."/>
            <person name="Vagvoelgyi C."/>
            <person name="Patrignani A."/>
            <person name="Fitzpatrick D."/>
            <person name="Nagy I."/>
            <person name="Doyle S."/>
            <person name="Anderson J.B."/>
            <person name="Grigoriev I.V."/>
            <person name="Gueldener U."/>
            <person name="Muensterkoetter M."/>
            <person name="Nagy L.G."/>
        </authorList>
    </citation>
    <scope>NUCLEOTIDE SEQUENCE [LARGE SCALE GENOMIC DNA]</scope>
    <source>
        <strain evidence="3">Ar21-2</strain>
    </source>
</reference>
<evidence type="ECO:0000313" key="3">
    <source>
        <dbReference type="Proteomes" id="UP000217790"/>
    </source>
</evidence>
<dbReference type="Proteomes" id="UP000217790">
    <property type="component" value="Unassembled WGS sequence"/>
</dbReference>
<feature type="region of interest" description="Disordered" evidence="1">
    <location>
        <begin position="1"/>
        <end position="31"/>
    </location>
</feature>
<keyword evidence="3" id="KW-1185">Reference proteome</keyword>
<name>A0A2H3CZ54_ARMGA</name>
<dbReference type="InParanoid" id="A0A2H3CZ54"/>
<proteinExistence type="predicted"/>
<dbReference type="AlphaFoldDB" id="A0A2H3CZ54"/>
<organism evidence="2 3">
    <name type="scientific">Armillaria gallica</name>
    <name type="common">Bulbous honey fungus</name>
    <name type="synonym">Armillaria bulbosa</name>
    <dbReference type="NCBI Taxonomy" id="47427"/>
    <lineage>
        <taxon>Eukaryota</taxon>
        <taxon>Fungi</taxon>
        <taxon>Dikarya</taxon>
        <taxon>Basidiomycota</taxon>
        <taxon>Agaricomycotina</taxon>
        <taxon>Agaricomycetes</taxon>
        <taxon>Agaricomycetidae</taxon>
        <taxon>Agaricales</taxon>
        <taxon>Marasmiineae</taxon>
        <taxon>Physalacriaceae</taxon>
        <taxon>Armillaria</taxon>
    </lineage>
</organism>
<sequence>MTGLSQDDFNRNQPQGAAGCGHRERKENTKALAGHLTYLTAHSNGTRLNQSSTPTQTQTHSHLDADLELQPLYPSQFTTGVPSLPSAPQPDAATTEPFTFEPGKMDQFIQTNIVGATSQVEPSGSTEAFASSDDELDNLLIQSNFRVTSQPVNILPWKHKSQSQKASSTNDESIHSISYVYVSSF</sequence>
<feature type="compositionally biased region" description="Polar residues" evidence="1">
    <location>
        <begin position="1"/>
        <end position="15"/>
    </location>
</feature>
<dbReference type="EMBL" id="KZ293680">
    <property type="protein sequence ID" value="PBK87100.1"/>
    <property type="molecule type" value="Genomic_DNA"/>
</dbReference>
<accession>A0A2H3CZ54</accession>
<gene>
    <name evidence="2" type="ORF">ARMGADRAFT_1034993</name>
</gene>
<protein>
    <submittedName>
        <fullName evidence="2">Uncharacterized protein</fullName>
    </submittedName>
</protein>